<reference evidence="1 2" key="1">
    <citation type="submission" date="2014-07" db="EMBL/GenBank/DDBJ databases">
        <title>Genomic and transcriptomic analysis on Apis cerana provide comprehensive insights into honey bee biology.</title>
        <authorList>
            <person name="Diao Q."/>
            <person name="Sun L."/>
            <person name="Zheng H."/>
            <person name="Zheng H."/>
            <person name="Xu S."/>
            <person name="Wang S."/>
            <person name="Zeng Z."/>
            <person name="Hu F."/>
            <person name="Su S."/>
            <person name="Wu J."/>
        </authorList>
    </citation>
    <scope>NUCLEOTIDE SEQUENCE [LARGE SCALE GENOMIC DNA]</scope>
    <source>
        <tissue evidence="1">Pupae without intestine</tissue>
    </source>
</reference>
<dbReference type="Pfam" id="PF16089">
    <property type="entry name" value="DUF4818"/>
    <property type="match status" value="1"/>
</dbReference>
<name>A0A2A3EJQ1_APICC</name>
<evidence type="ECO:0000313" key="1">
    <source>
        <dbReference type="EMBL" id="PBC31920.1"/>
    </source>
</evidence>
<evidence type="ECO:0000313" key="2">
    <source>
        <dbReference type="Proteomes" id="UP000242457"/>
    </source>
</evidence>
<protein>
    <submittedName>
        <fullName evidence="1">Uncharacterized protein</fullName>
    </submittedName>
</protein>
<sequence length="245" mass="28371">MLHYLITNAFLIDFTIIEQDMETVKEYLGYVNPHWIAVVVTGMYTHLRQICIIGLCFDEDNNGPPFDPSYASVLFTFSVLCLLAEYRLWPRTLKEPPIQLLYIYEMLVAALTTNLATRAIWVPFMHVIYCLTQESSKCLIWLNAILGLGRYSFLCDLAYYMAKDCAATHMAFCMSILSFVWMLDATESLDAILDTWAKEKSYGLWGFCKCKRKKISFANPEVTDWFVYKFICSTDPLNEEKQPEI</sequence>
<accession>A0A2A3EJQ1</accession>
<proteinExistence type="predicted"/>
<dbReference type="InterPro" id="IPR032145">
    <property type="entry name" value="DUF4818"/>
</dbReference>
<dbReference type="EMBL" id="KZ288225">
    <property type="protein sequence ID" value="PBC31920.1"/>
    <property type="molecule type" value="Genomic_DNA"/>
</dbReference>
<dbReference type="Proteomes" id="UP000242457">
    <property type="component" value="Unassembled WGS sequence"/>
</dbReference>
<gene>
    <name evidence="1" type="ORF">APICC_03543</name>
</gene>
<organism evidence="1 2">
    <name type="scientific">Apis cerana cerana</name>
    <name type="common">Oriental honeybee</name>
    <dbReference type="NCBI Taxonomy" id="94128"/>
    <lineage>
        <taxon>Eukaryota</taxon>
        <taxon>Metazoa</taxon>
        <taxon>Ecdysozoa</taxon>
        <taxon>Arthropoda</taxon>
        <taxon>Hexapoda</taxon>
        <taxon>Insecta</taxon>
        <taxon>Pterygota</taxon>
        <taxon>Neoptera</taxon>
        <taxon>Endopterygota</taxon>
        <taxon>Hymenoptera</taxon>
        <taxon>Apocrita</taxon>
        <taxon>Aculeata</taxon>
        <taxon>Apoidea</taxon>
        <taxon>Anthophila</taxon>
        <taxon>Apidae</taxon>
        <taxon>Apis</taxon>
    </lineage>
</organism>
<keyword evidence="2" id="KW-1185">Reference proteome</keyword>
<dbReference type="AlphaFoldDB" id="A0A2A3EJQ1"/>
<dbReference type="OrthoDB" id="7658983at2759"/>